<dbReference type="InterPro" id="IPR002347">
    <property type="entry name" value="SDR_fam"/>
</dbReference>
<proteinExistence type="inferred from homology"/>
<dbReference type="SUPFAM" id="SSF51735">
    <property type="entry name" value="NAD(P)-binding Rossmann-fold domains"/>
    <property type="match status" value="1"/>
</dbReference>
<accession>A0A0F9EE28</accession>
<sequence length="152" mass="15758">MSDFSGKVVIVTGAAGGIGRAAAIQFAEQGAQVAVADIDAERVAETAALIGENAIAITVDVADENSCQAMVDQTVEKFGRLDVIFNNAGVAGERAYTAEQSAEEWRRVIDINLNGVFYCTKSAIPEMLKVGGGVIVNTASVDGLIGMATIPH</sequence>
<evidence type="ECO:0008006" key="4">
    <source>
        <dbReference type="Google" id="ProtNLM"/>
    </source>
</evidence>
<dbReference type="CDD" id="cd05233">
    <property type="entry name" value="SDR_c"/>
    <property type="match status" value="1"/>
</dbReference>
<name>A0A0F9EE28_9ZZZZ</name>
<evidence type="ECO:0000256" key="2">
    <source>
        <dbReference type="ARBA" id="ARBA00023002"/>
    </source>
</evidence>
<reference evidence="3" key="1">
    <citation type="journal article" date="2015" name="Nature">
        <title>Complex archaea that bridge the gap between prokaryotes and eukaryotes.</title>
        <authorList>
            <person name="Spang A."/>
            <person name="Saw J.H."/>
            <person name="Jorgensen S.L."/>
            <person name="Zaremba-Niedzwiedzka K."/>
            <person name="Martijn J."/>
            <person name="Lind A.E."/>
            <person name="van Eijk R."/>
            <person name="Schleper C."/>
            <person name="Guy L."/>
            <person name="Ettema T.J."/>
        </authorList>
    </citation>
    <scope>NUCLEOTIDE SEQUENCE</scope>
</reference>
<gene>
    <name evidence="3" type="ORF">LCGC14_2437600</name>
</gene>
<dbReference type="InterPro" id="IPR036291">
    <property type="entry name" value="NAD(P)-bd_dom_sf"/>
</dbReference>
<keyword evidence="2" id="KW-0560">Oxidoreductase</keyword>
<dbReference type="EMBL" id="LAZR01037431">
    <property type="protein sequence ID" value="KKL22223.1"/>
    <property type="molecule type" value="Genomic_DNA"/>
</dbReference>
<dbReference type="PANTHER" id="PTHR43669">
    <property type="entry name" value="5-KETO-D-GLUCONATE 5-REDUCTASE"/>
    <property type="match status" value="1"/>
</dbReference>
<dbReference type="PRINTS" id="PR00081">
    <property type="entry name" value="GDHRDH"/>
</dbReference>
<dbReference type="AlphaFoldDB" id="A0A0F9EE28"/>
<comment type="caution">
    <text evidence="3">The sequence shown here is derived from an EMBL/GenBank/DDBJ whole genome shotgun (WGS) entry which is preliminary data.</text>
</comment>
<evidence type="ECO:0000313" key="3">
    <source>
        <dbReference type="EMBL" id="KKL22223.1"/>
    </source>
</evidence>
<protein>
    <recommendedName>
        <fullName evidence="4">Short-chain dehydrogenase/reductase SDR</fullName>
    </recommendedName>
</protein>
<feature type="non-terminal residue" evidence="3">
    <location>
        <position position="152"/>
    </location>
</feature>
<evidence type="ECO:0000256" key="1">
    <source>
        <dbReference type="ARBA" id="ARBA00006484"/>
    </source>
</evidence>
<dbReference type="Pfam" id="PF00106">
    <property type="entry name" value="adh_short"/>
    <property type="match status" value="1"/>
</dbReference>
<dbReference type="PANTHER" id="PTHR43669:SF14">
    <property type="entry name" value="OXIDOREDUCTASE"/>
    <property type="match status" value="1"/>
</dbReference>
<comment type="similarity">
    <text evidence="1">Belongs to the short-chain dehydrogenases/reductases (SDR) family.</text>
</comment>
<dbReference type="GO" id="GO:0016491">
    <property type="term" value="F:oxidoreductase activity"/>
    <property type="evidence" value="ECO:0007669"/>
    <property type="project" value="UniProtKB-KW"/>
</dbReference>
<organism evidence="3">
    <name type="scientific">marine sediment metagenome</name>
    <dbReference type="NCBI Taxonomy" id="412755"/>
    <lineage>
        <taxon>unclassified sequences</taxon>
        <taxon>metagenomes</taxon>
        <taxon>ecological metagenomes</taxon>
    </lineage>
</organism>
<dbReference type="Gene3D" id="3.40.50.720">
    <property type="entry name" value="NAD(P)-binding Rossmann-like Domain"/>
    <property type="match status" value="1"/>
</dbReference>